<evidence type="ECO:0000313" key="2">
    <source>
        <dbReference type="EMBL" id="KAG5562081.1"/>
    </source>
</evidence>
<proteinExistence type="predicted"/>
<evidence type="ECO:0000313" key="1">
    <source>
        <dbReference type="EMBL" id="KAG5553566.1"/>
    </source>
</evidence>
<gene>
    <name evidence="2" type="ORF">RHGRI_004955</name>
    <name evidence="1" type="ORF">RHGRI_011447</name>
</gene>
<evidence type="ECO:0000313" key="3">
    <source>
        <dbReference type="Proteomes" id="UP000823749"/>
    </source>
</evidence>
<dbReference type="EMBL" id="JACTNZ010000002">
    <property type="protein sequence ID" value="KAG5562081.1"/>
    <property type="molecule type" value="Genomic_DNA"/>
</dbReference>
<comment type="caution">
    <text evidence="1">The sequence shown here is derived from an EMBL/GenBank/DDBJ whole genome shotgun (WGS) entry which is preliminary data.</text>
</comment>
<sequence>MAAFIDLQPSVHCYCSGYRILQAQPAAGGAVIIPKSELQRVSHGRSFEFGTSWVRALWVRFCSTGPRRRWQGIIELPAMVVALFFELAQPTPVTIQGQLFPSSTG</sequence>
<dbReference type="Proteomes" id="UP000823749">
    <property type="component" value="Chromosome 2"/>
</dbReference>
<reference evidence="1" key="1">
    <citation type="submission" date="2020-08" db="EMBL/GenBank/DDBJ databases">
        <title>Plant Genome Project.</title>
        <authorList>
            <person name="Zhang R.-G."/>
        </authorList>
    </citation>
    <scope>NUCLEOTIDE SEQUENCE</scope>
    <source>
        <strain evidence="1">WSP0</strain>
        <tissue evidence="1">Leaf</tissue>
    </source>
</reference>
<protein>
    <submittedName>
        <fullName evidence="1">Uncharacterized protein</fullName>
    </submittedName>
</protein>
<dbReference type="Proteomes" id="UP000823749">
    <property type="component" value="Chromosome 4"/>
</dbReference>
<dbReference type="EMBL" id="JACTNZ010000004">
    <property type="protein sequence ID" value="KAG5553566.1"/>
    <property type="molecule type" value="Genomic_DNA"/>
</dbReference>
<name>A0AAV6KLY3_9ERIC</name>
<keyword evidence="3" id="KW-1185">Reference proteome</keyword>
<accession>A0AAV6KLY3</accession>
<dbReference type="AlphaFoldDB" id="A0AAV6KLY3"/>
<organism evidence="1 3">
    <name type="scientific">Rhododendron griersonianum</name>
    <dbReference type="NCBI Taxonomy" id="479676"/>
    <lineage>
        <taxon>Eukaryota</taxon>
        <taxon>Viridiplantae</taxon>
        <taxon>Streptophyta</taxon>
        <taxon>Embryophyta</taxon>
        <taxon>Tracheophyta</taxon>
        <taxon>Spermatophyta</taxon>
        <taxon>Magnoliopsida</taxon>
        <taxon>eudicotyledons</taxon>
        <taxon>Gunneridae</taxon>
        <taxon>Pentapetalae</taxon>
        <taxon>asterids</taxon>
        <taxon>Ericales</taxon>
        <taxon>Ericaceae</taxon>
        <taxon>Ericoideae</taxon>
        <taxon>Rhodoreae</taxon>
        <taxon>Rhododendron</taxon>
    </lineage>
</organism>